<dbReference type="AlphaFoldDB" id="A0A415EPE9"/>
<feature type="binding site" evidence="8">
    <location>
        <position position="235"/>
    </location>
    <ligand>
        <name>Ca(2+)</name>
        <dbReference type="ChEBI" id="CHEBI:29108"/>
        <label>1</label>
    </ligand>
</feature>
<dbReference type="SUPFAM" id="SSF51445">
    <property type="entry name" value="(Trans)glycosidases"/>
    <property type="match status" value="1"/>
</dbReference>
<evidence type="ECO:0000313" key="14">
    <source>
        <dbReference type="Proteomes" id="UP000286288"/>
    </source>
</evidence>
<gene>
    <name evidence="13" type="ORF">DW084_15100</name>
    <name evidence="11" type="ORF">P7I32_09120</name>
    <name evidence="12" type="ORF">P7I34_03445</name>
</gene>
<keyword evidence="5" id="KW-0119">Carbohydrate metabolism</keyword>
<evidence type="ECO:0000256" key="3">
    <source>
        <dbReference type="ARBA" id="ARBA00022723"/>
    </source>
</evidence>
<evidence type="ECO:0000256" key="2">
    <source>
        <dbReference type="ARBA" id="ARBA00008061"/>
    </source>
</evidence>
<dbReference type="Pfam" id="PF00128">
    <property type="entry name" value="Alpha-amylase"/>
    <property type="match status" value="1"/>
</dbReference>
<dbReference type="EMBL" id="JARQDV010000004">
    <property type="protein sequence ID" value="MDT2964773.1"/>
    <property type="molecule type" value="Genomic_DNA"/>
</dbReference>
<evidence type="ECO:0000256" key="5">
    <source>
        <dbReference type="ARBA" id="ARBA00023277"/>
    </source>
</evidence>
<sequence>MNNKVILQGFEWDLPADSQHWNKLKEMSKEIKEYGFTAIWLPPAYKGTAGSEDVGYGVYDYYDLGEFDQKGSVPTKYGTKDEYLEAIKALQEQGIEVYADIVFNHLIGADEKEVVPAVKYNTENRNEPISDEEEIEAWTKFTFPGRQGTYNDYVWTWHNFSGVDYDDRNKDHGIFNFADKGWENQVDDEMGNYDYLMGCDLDMENPETVEQLNKWGQWYQELTGVDGYRLDAVKHIEFNYYADWILNRREEKGKPLFVVGEYWSGDLPKLEEYLDSSGNLIYLFDVPLHYNLYEASHSNGEYDMSQIFAGTLTAAREDYAVTFVDNHDTQVGQSLQSWIDGWFKVHAYSLILLRKAGVPVVFWGDLFGIPAQEIAPVGDALVHMLKLREKLAFGNQVDYFDDPNCIGWVLTGDYEHELSGLAVVMTNAQGAEKEMTISAIHGGETFVDILRNNEAKVVLDDTGKGVFPVNDGQVSIYVNEKLVEKYFS</sequence>
<evidence type="ECO:0000313" key="15">
    <source>
        <dbReference type="Proteomes" id="UP001253851"/>
    </source>
</evidence>
<comment type="caution">
    <text evidence="13">The sequence shown here is derived from an EMBL/GenBank/DDBJ whole genome shotgun (WGS) entry which is preliminary data.</text>
</comment>
<dbReference type="NCBIfam" id="NF006969">
    <property type="entry name" value="PRK09441.1-2"/>
    <property type="match status" value="1"/>
</dbReference>
<protein>
    <submittedName>
        <fullName evidence="13">Alpha-amylase</fullName>
        <ecNumber evidence="13">3.2.1.1</ecNumber>
    </submittedName>
</protein>
<feature type="binding site" evidence="8">
    <location>
        <position position="104"/>
    </location>
    <ligand>
        <name>Ca(2+)</name>
        <dbReference type="ChEBI" id="CHEBI:29108"/>
        <label>1</label>
    </ligand>
</feature>
<dbReference type="InterPro" id="IPR013780">
    <property type="entry name" value="Glyco_hydro_b"/>
</dbReference>
<dbReference type="PRINTS" id="PR00110">
    <property type="entry name" value="ALPHAAMYLASE"/>
</dbReference>
<dbReference type="GO" id="GO:0005975">
    <property type="term" value="P:carbohydrate metabolic process"/>
    <property type="evidence" value="ECO:0007669"/>
    <property type="project" value="InterPro"/>
</dbReference>
<feature type="active site" description="Nucleophile" evidence="7">
    <location>
        <position position="231"/>
    </location>
</feature>
<dbReference type="Gene3D" id="2.60.40.1180">
    <property type="entry name" value="Golgi alpha-mannosidase II"/>
    <property type="match status" value="1"/>
</dbReference>
<evidence type="ECO:0000259" key="10">
    <source>
        <dbReference type="SMART" id="SM00642"/>
    </source>
</evidence>
<dbReference type="InterPro" id="IPR006046">
    <property type="entry name" value="Alpha_amylase"/>
</dbReference>
<keyword evidence="8" id="KW-0106">Calcium</keyword>
<feature type="binding site" evidence="8">
    <location>
        <position position="200"/>
    </location>
    <ligand>
        <name>Ca(2+)</name>
        <dbReference type="ChEBI" id="CHEBI:29108"/>
        <label>1</label>
    </ligand>
</feature>
<dbReference type="InterPro" id="IPR013776">
    <property type="entry name" value="A-amylase_thermo"/>
</dbReference>
<dbReference type="Gene3D" id="2.40.30.140">
    <property type="match status" value="1"/>
</dbReference>
<dbReference type="EMBL" id="JARQDZ010000001">
    <property type="protein sequence ID" value="MDT2981705.1"/>
    <property type="molecule type" value="Genomic_DNA"/>
</dbReference>
<feature type="active site" description="Proton donor" evidence="7">
    <location>
        <position position="261"/>
    </location>
</feature>
<dbReference type="InterPro" id="IPR006047">
    <property type="entry name" value="GH13_cat_dom"/>
</dbReference>
<comment type="similarity">
    <text evidence="2 9">Belongs to the glycosyl hydrolase 13 family.</text>
</comment>
<dbReference type="Proteomes" id="UP001253851">
    <property type="component" value="Unassembled WGS sequence"/>
</dbReference>
<dbReference type="SUPFAM" id="SSF51011">
    <property type="entry name" value="Glycosyl hydrolase domain"/>
    <property type="match status" value="1"/>
</dbReference>
<evidence type="ECO:0000256" key="6">
    <source>
        <dbReference type="ARBA" id="ARBA00023295"/>
    </source>
</evidence>
<dbReference type="Proteomes" id="UP000286288">
    <property type="component" value="Unassembled WGS sequence"/>
</dbReference>
<dbReference type="PANTHER" id="PTHR43447">
    <property type="entry name" value="ALPHA-AMYLASE"/>
    <property type="match status" value="1"/>
</dbReference>
<dbReference type="NCBIfam" id="NF006968">
    <property type="entry name" value="PRK09441.1-1"/>
    <property type="match status" value="1"/>
</dbReference>
<reference evidence="11 15" key="2">
    <citation type="submission" date="2023-03" db="EMBL/GenBank/DDBJ databases">
        <authorList>
            <person name="Shen W."/>
            <person name="Cai J."/>
        </authorList>
    </citation>
    <scope>NUCLEOTIDE SEQUENCE [LARGE SCALE GENOMIC DNA]</scope>
    <source>
        <strain evidence="12 15">B516</strain>
        <strain evidence="11">K72-2</strain>
    </source>
</reference>
<evidence type="ECO:0000256" key="9">
    <source>
        <dbReference type="RuleBase" id="RU003615"/>
    </source>
</evidence>
<organism evidence="13 14">
    <name type="scientific">Enterococcus casseliflavus</name>
    <name type="common">Enterococcus flavescens</name>
    <dbReference type="NCBI Taxonomy" id="37734"/>
    <lineage>
        <taxon>Bacteria</taxon>
        <taxon>Bacillati</taxon>
        <taxon>Bacillota</taxon>
        <taxon>Bacilli</taxon>
        <taxon>Lactobacillales</taxon>
        <taxon>Enterococcaceae</taxon>
        <taxon>Enterococcus</taxon>
    </lineage>
</organism>
<accession>A0A415EPE9</accession>
<comment type="cofactor">
    <cofactor evidence="1">
        <name>Ca(2+)</name>
        <dbReference type="ChEBI" id="CHEBI:29108"/>
    </cofactor>
</comment>
<evidence type="ECO:0000313" key="12">
    <source>
        <dbReference type="EMBL" id="MDT2981705.1"/>
    </source>
</evidence>
<feature type="domain" description="Glycosyl hydrolase family 13 catalytic" evidence="10">
    <location>
        <begin position="4"/>
        <end position="388"/>
    </location>
</feature>
<dbReference type="CDD" id="cd11318">
    <property type="entry name" value="AmyAc_bac_fung_AmyA"/>
    <property type="match status" value="1"/>
</dbReference>
<keyword evidence="4 13" id="KW-0378">Hydrolase</keyword>
<dbReference type="GeneID" id="15142061"/>
<dbReference type="GO" id="GO:0005509">
    <property type="term" value="F:calcium ion binding"/>
    <property type="evidence" value="ECO:0007669"/>
    <property type="project" value="InterPro"/>
</dbReference>
<evidence type="ECO:0000256" key="7">
    <source>
        <dbReference type="PIRSR" id="PIRSR001021-1"/>
    </source>
</evidence>
<evidence type="ECO:0000256" key="1">
    <source>
        <dbReference type="ARBA" id="ARBA00001913"/>
    </source>
</evidence>
<dbReference type="GO" id="GO:0004556">
    <property type="term" value="F:alpha-amylase activity"/>
    <property type="evidence" value="ECO:0007669"/>
    <property type="project" value="UniProtKB-EC"/>
</dbReference>
<dbReference type="InterPro" id="IPR017853">
    <property type="entry name" value="GH"/>
</dbReference>
<keyword evidence="6 13" id="KW-0326">Glycosidase</keyword>
<dbReference type="PIRSF" id="PIRSF001021">
    <property type="entry name" value="Alph-amls_thrmst"/>
    <property type="match status" value="1"/>
</dbReference>
<feature type="binding site" evidence="8">
    <location>
        <position position="300"/>
    </location>
    <ligand>
        <name>Ca(2+)</name>
        <dbReference type="ChEBI" id="CHEBI:29108"/>
        <label>3</label>
    </ligand>
</feature>
<evidence type="ECO:0000313" key="13">
    <source>
        <dbReference type="EMBL" id="RHK04939.1"/>
    </source>
</evidence>
<dbReference type="Proteomes" id="UP001268896">
    <property type="component" value="Unassembled WGS sequence"/>
</dbReference>
<feature type="binding site" evidence="8">
    <location>
        <position position="202"/>
    </location>
    <ligand>
        <name>Ca(2+)</name>
        <dbReference type="ChEBI" id="CHEBI:29108"/>
        <label>2</label>
    </ligand>
</feature>
<feature type="binding site" evidence="8">
    <location>
        <position position="194"/>
    </location>
    <ligand>
        <name>Ca(2+)</name>
        <dbReference type="ChEBI" id="CHEBI:29108"/>
        <label>1</label>
    </ligand>
</feature>
<dbReference type="EMBL" id="QRMZ01000023">
    <property type="protein sequence ID" value="RHK04939.1"/>
    <property type="molecule type" value="Genomic_DNA"/>
</dbReference>
<name>A0A415EPE9_ENTCA</name>
<evidence type="ECO:0000256" key="8">
    <source>
        <dbReference type="PIRSR" id="PIRSR001021-2"/>
    </source>
</evidence>
<dbReference type="SMART" id="SM00642">
    <property type="entry name" value="Aamy"/>
    <property type="match status" value="1"/>
</dbReference>
<evidence type="ECO:0000256" key="4">
    <source>
        <dbReference type="ARBA" id="ARBA00022801"/>
    </source>
</evidence>
<keyword evidence="3 8" id="KW-0479">Metal-binding</keyword>
<dbReference type="Gene3D" id="3.20.20.80">
    <property type="entry name" value="Glycosidases"/>
    <property type="match status" value="1"/>
</dbReference>
<dbReference type="RefSeq" id="WP_015509620.1">
    <property type="nucleotide sequence ID" value="NZ_CABGRH010000001.1"/>
</dbReference>
<reference evidence="13 14" key="1">
    <citation type="submission" date="2018-08" db="EMBL/GenBank/DDBJ databases">
        <title>A genome reference for cultivated species of the human gut microbiota.</title>
        <authorList>
            <person name="Zou Y."/>
            <person name="Xue W."/>
            <person name="Luo G."/>
        </authorList>
    </citation>
    <scope>NUCLEOTIDE SEQUENCE [LARGE SCALE GENOMIC DNA]</scope>
    <source>
        <strain evidence="13 14">AF48-16</strain>
    </source>
</reference>
<dbReference type="EC" id="3.2.1.1" evidence="13"/>
<proteinExistence type="inferred from homology"/>
<evidence type="ECO:0000313" key="11">
    <source>
        <dbReference type="EMBL" id="MDT2964773.1"/>
    </source>
</evidence>